<gene>
    <name evidence="1" type="ORF">SAMN02745973_01098</name>
</gene>
<keyword evidence="2" id="KW-1185">Reference proteome</keyword>
<dbReference type="RefSeq" id="WP_087678549.1">
    <property type="nucleotide sequence ID" value="NZ_FUWV01000005.1"/>
</dbReference>
<dbReference type="InterPro" id="IPR044668">
    <property type="entry name" value="PuuD-like"/>
</dbReference>
<dbReference type="GO" id="GO:0005829">
    <property type="term" value="C:cytosol"/>
    <property type="evidence" value="ECO:0007669"/>
    <property type="project" value="TreeGrafter"/>
</dbReference>
<dbReference type="EMBL" id="FUWV01000005">
    <property type="protein sequence ID" value="SJZ58717.1"/>
    <property type="molecule type" value="Genomic_DNA"/>
</dbReference>
<dbReference type="Proteomes" id="UP000196365">
    <property type="component" value="Unassembled WGS sequence"/>
</dbReference>
<dbReference type="PROSITE" id="PS51273">
    <property type="entry name" value="GATASE_TYPE_1"/>
    <property type="match status" value="1"/>
</dbReference>
<dbReference type="InterPro" id="IPR029062">
    <property type="entry name" value="Class_I_gatase-like"/>
</dbReference>
<dbReference type="CDD" id="cd01745">
    <property type="entry name" value="GATase1_2"/>
    <property type="match status" value="1"/>
</dbReference>
<keyword evidence="1" id="KW-0808">Transferase</keyword>
<organism evidence="1 2">
    <name type="scientific">Garciella nitratireducens DSM 15102</name>
    <dbReference type="NCBI Taxonomy" id="1121911"/>
    <lineage>
        <taxon>Bacteria</taxon>
        <taxon>Bacillati</taxon>
        <taxon>Bacillota</taxon>
        <taxon>Clostridia</taxon>
        <taxon>Eubacteriales</taxon>
        <taxon>Eubacteriaceae</taxon>
        <taxon>Garciella</taxon>
    </lineage>
</organism>
<dbReference type="GO" id="GO:0033969">
    <property type="term" value="F:gamma-glutamyl-gamma-aminobutyrate hydrolase activity"/>
    <property type="evidence" value="ECO:0007669"/>
    <property type="project" value="TreeGrafter"/>
</dbReference>
<dbReference type="Pfam" id="PF07722">
    <property type="entry name" value="Peptidase_C26"/>
    <property type="match status" value="1"/>
</dbReference>
<dbReference type="SUPFAM" id="SSF52317">
    <property type="entry name" value="Class I glutamine amidotransferase-like"/>
    <property type="match status" value="1"/>
</dbReference>
<dbReference type="OrthoDB" id="9813383at2"/>
<dbReference type="Gene3D" id="3.40.50.880">
    <property type="match status" value="1"/>
</dbReference>
<name>A0A1T4LVN1_9FIRM</name>
<dbReference type="PANTHER" id="PTHR43235:SF1">
    <property type="entry name" value="GLUTAMINE AMIDOTRANSFERASE PB2B2.05-RELATED"/>
    <property type="match status" value="1"/>
</dbReference>
<keyword evidence="1" id="KW-0315">Glutamine amidotransferase</keyword>
<sequence>MKPLIGLTCSIGLEENYQYKETNYCEAVRGAGGIPILIPSFSEFAKDIPQLVRNLDGIIVSGGNDIYPMHYGEGPIQALGSVHRERDEVELEIVKECIKNKKPFFGICRGLQVLNVALGGDLYQDIYSQIKGKELEQHNHSKGTPPSNHSIEIKNDTFLYDIYKQKIGWVNSSHHQAIKKVAPSLEPIAWSKDGFVEAVVHKEIPSIFAVQWHPEKMYHKDHFSQQIFDYFIDLMR</sequence>
<dbReference type="AlphaFoldDB" id="A0A1T4LVN1"/>
<dbReference type="PANTHER" id="PTHR43235">
    <property type="entry name" value="GLUTAMINE AMIDOTRANSFERASE PB2B2.05-RELATED"/>
    <property type="match status" value="1"/>
</dbReference>
<evidence type="ECO:0000313" key="2">
    <source>
        <dbReference type="Proteomes" id="UP000196365"/>
    </source>
</evidence>
<dbReference type="InterPro" id="IPR011697">
    <property type="entry name" value="Peptidase_C26"/>
</dbReference>
<dbReference type="GO" id="GO:0006598">
    <property type="term" value="P:polyamine catabolic process"/>
    <property type="evidence" value="ECO:0007669"/>
    <property type="project" value="TreeGrafter"/>
</dbReference>
<evidence type="ECO:0000313" key="1">
    <source>
        <dbReference type="EMBL" id="SJZ58717.1"/>
    </source>
</evidence>
<protein>
    <submittedName>
        <fullName evidence="1">Putative glutamine amidotransferase</fullName>
    </submittedName>
</protein>
<reference evidence="1 2" key="1">
    <citation type="submission" date="2017-02" db="EMBL/GenBank/DDBJ databases">
        <authorList>
            <person name="Peterson S.W."/>
        </authorList>
    </citation>
    <scope>NUCLEOTIDE SEQUENCE [LARGE SCALE GENOMIC DNA]</scope>
    <source>
        <strain evidence="1 2">DSM 15102</strain>
    </source>
</reference>
<proteinExistence type="predicted"/>
<dbReference type="GO" id="GO:0016740">
    <property type="term" value="F:transferase activity"/>
    <property type="evidence" value="ECO:0007669"/>
    <property type="project" value="UniProtKB-KW"/>
</dbReference>
<accession>A0A1T4LVN1</accession>